<name>A0A0F9BXI4_9ZZZZ</name>
<sequence length="22" mass="2396">SLRKHLGRVRVTGDNVETVATS</sequence>
<protein>
    <submittedName>
        <fullName evidence="2">Uncharacterized protein</fullName>
    </submittedName>
</protein>
<evidence type="ECO:0000313" key="2">
    <source>
        <dbReference type="EMBL" id="KKK95059.1"/>
    </source>
</evidence>
<feature type="region of interest" description="Disordered" evidence="1">
    <location>
        <begin position="1"/>
        <end position="22"/>
    </location>
</feature>
<proteinExistence type="predicted"/>
<feature type="non-terminal residue" evidence="2">
    <location>
        <position position="1"/>
    </location>
</feature>
<gene>
    <name evidence="2" type="ORF">LCGC14_2676620</name>
</gene>
<comment type="caution">
    <text evidence="2">The sequence shown here is derived from an EMBL/GenBank/DDBJ whole genome shotgun (WGS) entry which is preliminary data.</text>
</comment>
<accession>A0A0F9BXI4</accession>
<dbReference type="EMBL" id="LAZR01047079">
    <property type="protein sequence ID" value="KKK95059.1"/>
    <property type="molecule type" value="Genomic_DNA"/>
</dbReference>
<organism evidence="2">
    <name type="scientific">marine sediment metagenome</name>
    <dbReference type="NCBI Taxonomy" id="412755"/>
    <lineage>
        <taxon>unclassified sequences</taxon>
        <taxon>metagenomes</taxon>
        <taxon>ecological metagenomes</taxon>
    </lineage>
</organism>
<reference evidence="2" key="1">
    <citation type="journal article" date="2015" name="Nature">
        <title>Complex archaea that bridge the gap between prokaryotes and eukaryotes.</title>
        <authorList>
            <person name="Spang A."/>
            <person name="Saw J.H."/>
            <person name="Jorgensen S.L."/>
            <person name="Zaremba-Niedzwiedzka K."/>
            <person name="Martijn J."/>
            <person name="Lind A.E."/>
            <person name="van Eijk R."/>
            <person name="Schleper C."/>
            <person name="Guy L."/>
            <person name="Ettema T.J."/>
        </authorList>
    </citation>
    <scope>NUCLEOTIDE SEQUENCE</scope>
</reference>
<dbReference type="AlphaFoldDB" id="A0A0F9BXI4"/>
<evidence type="ECO:0000256" key="1">
    <source>
        <dbReference type="SAM" id="MobiDB-lite"/>
    </source>
</evidence>